<proteinExistence type="predicted"/>
<name>A0ABR1XUB8_9PEZI</name>
<evidence type="ECO:0000259" key="2">
    <source>
        <dbReference type="PROSITE" id="PS50030"/>
    </source>
</evidence>
<feature type="compositionally biased region" description="Polar residues" evidence="1">
    <location>
        <begin position="346"/>
        <end position="357"/>
    </location>
</feature>
<feature type="region of interest" description="Disordered" evidence="1">
    <location>
        <begin position="1"/>
        <end position="126"/>
    </location>
</feature>
<feature type="compositionally biased region" description="Basic residues" evidence="1">
    <location>
        <begin position="649"/>
        <end position="660"/>
    </location>
</feature>
<feature type="region of interest" description="Disordered" evidence="1">
    <location>
        <begin position="224"/>
        <end position="405"/>
    </location>
</feature>
<keyword evidence="4" id="KW-1185">Reference proteome</keyword>
<protein>
    <recommendedName>
        <fullName evidence="2">UBA domain-containing protein</fullName>
    </recommendedName>
</protein>
<gene>
    <name evidence="3" type="ORF">IWX90DRAFT_486725</name>
</gene>
<feature type="compositionally biased region" description="Polar residues" evidence="1">
    <location>
        <begin position="246"/>
        <end position="271"/>
    </location>
</feature>
<dbReference type="Pfam" id="PF00627">
    <property type="entry name" value="UBA"/>
    <property type="match status" value="1"/>
</dbReference>
<dbReference type="SMART" id="SM00165">
    <property type="entry name" value="UBA"/>
    <property type="match status" value="1"/>
</dbReference>
<evidence type="ECO:0000313" key="3">
    <source>
        <dbReference type="EMBL" id="KAK8166865.1"/>
    </source>
</evidence>
<feature type="domain" description="UBA" evidence="2">
    <location>
        <begin position="442"/>
        <end position="481"/>
    </location>
</feature>
<dbReference type="Proteomes" id="UP001456524">
    <property type="component" value="Unassembled WGS sequence"/>
</dbReference>
<dbReference type="InterPro" id="IPR015940">
    <property type="entry name" value="UBA"/>
</dbReference>
<evidence type="ECO:0000313" key="4">
    <source>
        <dbReference type="Proteomes" id="UP001456524"/>
    </source>
</evidence>
<sequence>MPRAIQDSDDEGDFGSVSPVSEKTPAPSHLIRDASSRSQMTAPGGTGSTEALQREIEAARRDVIERSAAPTFVPHSTRSSPSIHRRNTTTELVHGSPPARHAHRRSTMVTYGSSGRRGQSTRENEAFESMRDPGIVGMDARIDSSPGDVEFIASGTANKMPTEEVEDQHVIDGSLKPHFERHEPAMFSTSDTVADGSSEEKRLYDAALMEYHLACDPVGNEGVDYSEHKELDDPSPPWSDFLHSSADIQASKENPQVSPTFHETPKPNSTVRRSKSLGQPRLSQYGDHESEDIFPQRNQLSASSKKRRASVVDTTSPSLDIRPKKRRSEPIEEVDEQAYDKDPFITKSQEVNHSIQESIRAVRASKAAKAQKTDSSEPLNSDDVLVGLPKERYQPRPSRSRSSCLAVEEPIDYSINPEKAAKQKARRRKTEDASTIGRLKLSVAEKLERMVDMGFSPNLSKAALKEHGNDLDNAVELLSTLGQEPATRDAKAEEDIDELAGGYAPTKSDQGQLRETPRAQNSAVVVIEKRPSSTAVDNRDANTNQTKKKRGRPPKARPSEVPESSEMGEQAANGTHEATEPDGTKTDDHASNMLLETDGQRQDASSLKRRPSPTVNPTPPSSARAVMTAQSNKLEERAAQIPEEQTPLPKKRGRGRPRRQKSPEPTTPDRHEATNSDMQATRGAEVSQVSESEDAIKKTPGHSSIREAPVRTPLNVTSSESRSALQAATANAQQTPEPASAKTSSRSPASKGKVPYRVGLSRRARIAPLLKIVKKQ</sequence>
<dbReference type="InterPro" id="IPR009060">
    <property type="entry name" value="UBA-like_sf"/>
</dbReference>
<feature type="region of interest" description="Disordered" evidence="1">
    <location>
        <begin position="482"/>
        <end position="757"/>
    </location>
</feature>
<feature type="compositionally biased region" description="Basic and acidic residues" evidence="1">
    <location>
        <begin position="52"/>
        <end position="65"/>
    </location>
</feature>
<feature type="compositionally biased region" description="Polar residues" evidence="1">
    <location>
        <begin position="714"/>
        <end position="723"/>
    </location>
</feature>
<feature type="compositionally biased region" description="Polar residues" evidence="1">
    <location>
        <begin position="107"/>
        <end position="118"/>
    </location>
</feature>
<evidence type="ECO:0000256" key="1">
    <source>
        <dbReference type="SAM" id="MobiDB-lite"/>
    </source>
</evidence>
<accession>A0ABR1XUB8</accession>
<reference evidence="3 4" key="1">
    <citation type="journal article" date="2022" name="G3 (Bethesda)">
        <title>Enemy or ally: a genomic approach to elucidate the lifestyle of Phyllosticta citrichinaensis.</title>
        <authorList>
            <person name="Buijs V.A."/>
            <person name="Groenewald J.Z."/>
            <person name="Haridas S."/>
            <person name="LaButti K.M."/>
            <person name="Lipzen A."/>
            <person name="Martin F.M."/>
            <person name="Barry K."/>
            <person name="Grigoriev I.V."/>
            <person name="Crous P.W."/>
            <person name="Seidl M.F."/>
        </authorList>
    </citation>
    <scope>NUCLEOTIDE SEQUENCE [LARGE SCALE GENOMIC DNA]</scope>
    <source>
        <strain evidence="3 4">CBS 129764</strain>
    </source>
</reference>
<organism evidence="3 4">
    <name type="scientific">Phyllosticta citrichinensis</name>
    <dbReference type="NCBI Taxonomy" id="1130410"/>
    <lineage>
        <taxon>Eukaryota</taxon>
        <taxon>Fungi</taxon>
        <taxon>Dikarya</taxon>
        <taxon>Ascomycota</taxon>
        <taxon>Pezizomycotina</taxon>
        <taxon>Dothideomycetes</taxon>
        <taxon>Dothideomycetes incertae sedis</taxon>
        <taxon>Botryosphaeriales</taxon>
        <taxon>Phyllostictaceae</taxon>
        <taxon>Phyllosticta</taxon>
    </lineage>
</organism>
<feature type="compositionally biased region" description="Low complexity" evidence="1">
    <location>
        <begin position="724"/>
        <end position="739"/>
    </location>
</feature>
<feature type="compositionally biased region" description="Basic and acidic residues" evidence="1">
    <location>
        <begin position="577"/>
        <end position="590"/>
    </location>
</feature>
<feature type="compositionally biased region" description="Polar residues" evidence="1">
    <location>
        <begin position="532"/>
        <end position="545"/>
    </location>
</feature>
<dbReference type="PROSITE" id="PS50030">
    <property type="entry name" value="UBA"/>
    <property type="match status" value="1"/>
</dbReference>
<feature type="compositionally biased region" description="Polar residues" evidence="1">
    <location>
        <begin position="507"/>
        <end position="523"/>
    </location>
</feature>
<dbReference type="SUPFAM" id="SSF46934">
    <property type="entry name" value="UBA-like"/>
    <property type="match status" value="1"/>
</dbReference>
<dbReference type="EMBL" id="JBBWUH010000005">
    <property type="protein sequence ID" value="KAK8166865.1"/>
    <property type="molecule type" value="Genomic_DNA"/>
</dbReference>
<dbReference type="CDD" id="cd14270">
    <property type="entry name" value="UBA"/>
    <property type="match status" value="1"/>
</dbReference>
<comment type="caution">
    <text evidence="3">The sequence shown here is derived from an EMBL/GenBank/DDBJ whole genome shotgun (WGS) entry which is preliminary data.</text>
</comment>
<dbReference type="Gene3D" id="1.10.8.10">
    <property type="entry name" value="DNA helicase RuvA subunit, C-terminal domain"/>
    <property type="match status" value="1"/>
</dbReference>
<feature type="compositionally biased region" description="Basic residues" evidence="1">
    <location>
        <begin position="546"/>
        <end position="555"/>
    </location>
</feature>